<reference evidence="2" key="1">
    <citation type="submission" date="2025-08" db="UniProtKB">
        <authorList>
            <consortium name="RefSeq"/>
        </authorList>
    </citation>
    <scope>IDENTIFICATION</scope>
    <source>
        <tissue evidence="2">Whole body</tissue>
    </source>
</reference>
<dbReference type="Proteomes" id="UP000694925">
    <property type="component" value="Unplaced"/>
</dbReference>
<gene>
    <name evidence="2" type="primary">LOC108628923</name>
</gene>
<dbReference type="AlphaFoldDB" id="A0AAJ7J8K7"/>
<accession>A0AAJ7J8K7</accession>
<sequence>MYSFIKVRSTRLQLVSRRVFTDCTKCNKSREFKFMDKLIKKGQSKRGPLEPLMNSHGEPKTRLSVHTLRRMTVLNQVFMEYITDIMSTGEIEPEILNRNMEISHIKVTPDFKLLNVYWIDHDMSTKYSDTEELLKKCGFKLRQELSKLRVIGRVPPIQFVKCKGVHLLKEVEEKLRQLGLNENHVPNPYPDVLRHTVSAAMTVDATTAGTENDKNGETAEVFSVTIPVMKHDVFGLDHYRIMTKIKASLNVPKKAVKNLESDSRFKVKTENVSDSLTEEEQKEQFIKFLKHKRKERKLKLKNHKESQMYDLVEDDNDNEDYEIDHDYFYYNENDNYVDDDVDERCDEELNKKR</sequence>
<evidence type="ECO:0000313" key="2">
    <source>
        <dbReference type="RefSeq" id="XP_017886645.2"/>
    </source>
</evidence>
<keyword evidence="1" id="KW-1185">Reference proteome</keyword>
<proteinExistence type="predicted"/>
<dbReference type="GO" id="GO:0006364">
    <property type="term" value="P:rRNA processing"/>
    <property type="evidence" value="ECO:0007669"/>
    <property type="project" value="InterPro"/>
</dbReference>
<organism evidence="1 2">
    <name type="scientific">Ceratina calcarata</name>
    <dbReference type="NCBI Taxonomy" id="156304"/>
    <lineage>
        <taxon>Eukaryota</taxon>
        <taxon>Metazoa</taxon>
        <taxon>Ecdysozoa</taxon>
        <taxon>Arthropoda</taxon>
        <taxon>Hexapoda</taxon>
        <taxon>Insecta</taxon>
        <taxon>Pterygota</taxon>
        <taxon>Neoptera</taxon>
        <taxon>Endopterygota</taxon>
        <taxon>Hymenoptera</taxon>
        <taxon>Apocrita</taxon>
        <taxon>Aculeata</taxon>
        <taxon>Apoidea</taxon>
        <taxon>Anthophila</taxon>
        <taxon>Apidae</taxon>
        <taxon>Ceratina</taxon>
        <taxon>Zadontomerus</taxon>
    </lineage>
</organism>
<dbReference type="Gene3D" id="3.30.300.20">
    <property type="match status" value="1"/>
</dbReference>
<protein>
    <submittedName>
        <fullName evidence="2">Uncharacterized protein LOC108628923</fullName>
    </submittedName>
</protein>
<dbReference type="InterPro" id="IPR000238">
    <property type="entry name" value="RbfA"/>
</dbReference>
<dbReference type="PANTHER" id="PTHR14725">
    <property type="entry name" value="RIBOSOME-BINDING FACTOR A, MITOCHONDRIAL-RELATED"/>
    <property type="match status" value="1"/>
</dbReference>
<dbReference type="InterPro" id="IPR039212">
    <property type="entry name" value="RBFA_mitochondrial"/>
</dbReference>
<dbReference type="GeneID" id="108628923"/>
<evidence type="ECO:0000313" key="1">
    <source>
        <dbReference type="Proteomes" id="UP000694925"/>
    </source>
</evidence>
<dbReference type="Pfam" id="PF02033">
    <property type="entry name" value="RBFA"/>
    <property type="match status" value="1"/>
</dbReference>
<dbReference type="SUPFAM" id="SSF89919">
    <property type="entry name" value="Ribosome-binding factor A, RbfA"/>
    <property type="match status" value="1"/>
</dbReference>
<dbReference type="RefSeq" id="XP_017886645.2">
    <property type="nucleotide sequence ID" value="XM_018031156.2"/>
</dbReference>
<dbReference type="InterPro" id="IPR023799">
    <property type="entry name" value="RbfA_dom_sf"/>
</dbReference>
<dbReference type="KEGG" id="ccal:108628923"/>
<dbReference type="InterPro" id="IPR015946">
    <property type="entry name" value="KH_dom-like_a/b"/>
</dbReference>
<dbReference type="PANTHER" id="PTHR14725:SF0">
    <property type="entry name" value="RIBOSOME-BINDING FACTOR A, MITOCHONDRIAL-RELATED"/>
    <property type="match status" value="1"/>
</dbReference>
<name>A0AAJ7J8K7_9HYME</name>